<dbReference type="EMBL" id="JANPWB010000008">
    <property type="protein sequence ID" value="KAJ1165947.1"/>
    <property type="molecule type" value="Genomic_DNA"/>
</dbReference>
<dbReference type="AlphaFoldDB" id="A0AAV7SPM6"/>
<feature type="compositionally biased region" description="Low complexity" evidence="1">
    <location>
        <begin position="65"/>
        <end position="74"/>
    </location>
</feature>
<organism evidence="2 3">
    <name type="scientific">Pleurodeles waltl</name>
    <name type="common">Iberian ribbed newt</name>
    <dbReference type="NCBI Taxonomy" id="8319"/>
    <lineage>
        <taxon>Eukaryota</taxon>
        <taxon>Metazoa</taxon>
        <taxon>Chordata</taxon>
        <taxon>Craniata</taxon>
        <taxon>Vertebrata</taxon>
        <taxon>Euteleostomi</taxon>
        <taxon>Amphibia</taxon>
        <taxon>Batrachia</taxon>
        <taxon>Caudata</taxon>
        <taxon>Salamandroidea</taxon>
        <taxon>Salamandridae</taxon>
        <taxon>Pleurodelinae</taxon>
        <taxon>Pleurodeles</taxon>
    </lineage>
</organism>
<feature type="region of interest" description="Disordered" evidence="1">
    <location>
        <begin position="1"/>
        <end position="89"/>
    </location>
</feature>
<feature type="compositionally biased region" description="Low complexity" evidence="1">
    <location>
        <begin position="1"/>
        <end position="38"/>
    </location>
</feature>
<keyword evidence="3" id="KW-1185">Reference proteome</keyword>
<protein>
    <submittedName>
        <fullName evidence="2">Uncharacterized protein</fullName>
    </submittedName>
</protein>
<name>A0AAV7SPM6_PLEWA</name>
<accession>A0AAV7SPM6</accession>
<gene>
    <name evidence="2" type="ORF">NDU88_006364</name>
</gene>
<sequence>MQGGQAVSAAPTSSAASRVAQSSRASTAGRRAQAARLLHAARLRNPRGARSPPQSRPLARGSSLPAAGRGPAGPTTGHQTRPDQAAASSLVWPPRLCRLSVLPIWGHPQTQGAPQNLQTLLPFASTRASPPQRVGGPASVLSLGPGSGAPERRVRSLRHLNHALA</sequence>
<proteinExistence type="predicted"/>
<evidence type="ECO:0000313" key="2">
    <source>
        <dbReference type="EMBL" id="KAJ1165947.1"/>
    </source>
</evidence>
<comment type="caution">
    <text evidence="2">The sequence shown here is derived from an EMBL/GenBank/DDBJ whole genome shotgun (WGS) entry which is preliminary data.</text>
</comment>
<dbReference type="Proteomes" id="UP001066276">
    <property type="component" value="Chromosome 4_2"/>
</dbReference>
<feature type="region of interest" description="Disordered" evidence="1">
    <location>
        <begin position="126"/>
        <end position="153"/>
    </location>
</feature>
<evidence type="ECO:0000313" key="3">
    <source>
        <dbReference type="Proteomes" id="UP001066276"/>
    </source>
</evidence>
<evidence type="ECO:0000256" key="1">
    <source>
        <dbReference type="SAM" id="MobiDB-lite"/>
    </source>
</evidence>
<reference evidence="2" key="1">
    <citation type="journal article" date="2022" name="bioRxiv">
        <title>Sequencing and chromosome-scale assembly of the giantPleurodeles waltlgenome.</title>
        <authorList>
            <person name="Brown T."/>
            <person name="Elewa A."/>
            <person name="Iarovenko S."/>
            <person name="Subramanian E."/>
            <person name="Araus A.J."/>
            <person name="Petzold A."/>
            <person name="Susuki M."/>
            <person name="Suzuki K.-i.T."/>
            <person name="Hayashi T."/>
            <person name="Toyoda A."/>
            <person name="Oliveira C."/>
            <person name="Osipova E."/>
            <person name="Leigh N.D."/>
            <person name="Simon A."/>
            <person name="Yun M.H."/>
        </authorList>
    </citation>
    <scope>NUCLEOTIDE SEQUENCE</scope>
    <source>
        <strain evidence="2">20211129_DDA</strain>
        <tissue evidence="2">Liver</tissue>
    </source>
</reference>